<evidence type="ECO:0000259" key="2">
    <source>
        <dbReference type="PROSITE" id="PS51494"/>
    </source>
</evidence>
<evidence type="ECO:0000256" key="1">
    <source>
        <dbReference type="SAM" id="SignalP"/>
    </source>
</evidence>
<accession>A0A1F8GFD4</accession>
<dbReference type="STRING" id="1802695.A3A13_01845"/>
<gene>
    <name evidence="3" type="ORF">A3A13_01845</name>
</gene>
<organism evidence="3 4">
    <name type="scientific">Candidatus Yanofskybacteria bacterium RIFCSPLOWO2_01_FULL_43_22</name>
    <dbReference type="NCBI Taxonomy" id="1802695"/>
    <lineage>
        <taxon>Bacteria</taxon>
        <taxon>Candidatus Yanofskyibacteriota</taxon>
    </lineage>
</organism>
<proteinExistence type="predicted"/>
<dbReference type="PROSITE" id="PS51494">
    <property type="entry name" value="SPOIVB"/>
    <property type="match status" value="1"/>
</dbReference>
<reference evidence="3 4" key="1">
    <citation type="journal article" date="2016" name="Nat. Commun.">
        <title>Thousands of microbial genomes shed light on interconnected biogeochemical processes in an aquifer system.</title>
        <authorList>
            <person name="Anantharaman K."/>
            <person name="Brown C.T."/>
            <person name="Hug L.A."/>
            <person name="Sharon I."/>
            <person name="Castelle C.J."/>
            <person name="Probst A.J."/>
            <person name="Thomas B.C."/>
            <person name="Singh A."/>
            <person name="Wilkins M.J."/>
            <person name="Karaoz U."/>
            <person name="Brodie E.L."/>
            <person name="Williams K.H."/>
            <person name="Hubbard S.S."/>
            <person name="Banfield J.F."/>
        </authorList>
    </citation>
    <scope>NUCLEOTIDE SEQUENCE [LARGE SCALE GENOMIC DNA]</scope>
</reference>
<evidence type="ECO:0000313" key="4">
    <source>
        <dbReference type="Proteomes" id="UP000178911"/>
    </source>
</evidence>
<comment type="caution">
    <text evidence="3">The sequence shown here is derived from an EMBL/GenBank/DDBJ whole genome shotgun (WGS) entry which is preliminary data.</text>
</comment>
<dbReference type="Proteomes" id="UP000178911">
    <property type="component" value="Unassembled WGS sequence"/>
</dbReference>
<dbReference type="InterPro" id="IPR008763">
    <property type="entry name" value="Peptidase_S55"/>
</dbReference>
<name>A0A1F8GFD4_9BACT</name>
<feature type="chain" id="PRO_5009535627" description="Peptidase S55 domain-containing protein" evidence="1">
    <location>
        <begin position="22"/>
        <end position="605"/>
    </location>
</feature>
<keyword evidence="1" id="KW-0732">Signal</keyword>
<protein>
    <recommendedName>
        <fullName evidence="2">Peptidase S55 domain-containing protein</fullName>
    </recommendedName>
</protein>
<dbReference type="EMBL" id="MGKJ01000015">
    <property type="protein sequence ID" value="OGN23770.1"/>
    <property type="molecule type" value="Genomic_DNA"/>
</dbReference>
<sequence length="605" mass="65838">MRHISVLAALFIFFAGSPVFADVPKILTLSEIQAGTKAVGFTVFSGVEPQRFDVVLGEPIDAGGFYYVLIKVSGGPMETPLEKIGAMSGMSGSPIFVDCQEYKECVKSGTLAGALSASPGLFIEGGMNTLMTPIEYMLGGRLGGYSAMGEFLRRGGVFKKIDNLNIKSLVLFSGMNGQPAGRQLPRCSEFANSDIKPGSMISVFLARGTMNVGFSGTVTWRDGEKIYALGHPAFGTGLVEYPFWQISVADTIQSPVSGTKIPGCELDAHGAILVDGAFEIAGIVGQEVKLTPLDVHMFVGNQQVSLKEGLVYNSPMTTAILRMLPAAWAGQVVGDLGGLSVRYQARITIENQPELFWQNVLPAEVFSVPFAELFNRVDNALQTIRKSGFSHQVESMHIDLGFSNDIRVWKKKSAFISKAKALPGETVHVQIVLEDLVRGELKHISIPIQIPNDFADRVDLDDSAGLPQISVLVQGGAHFVDPNDKAQKSLLTLDVLIERINKSTSPPANVLYVQQTLPKLKDKKEQDRLATQSAGVSAGKWQSMEAGELSNLPSGSQFEILVEKAPALEHYIEFEESFVIKVEIVEEPGPVQPEKKSRRKWFWIF</sequence>
<evidence type="ECO:0000313" key="3">
    <source>
        <dbReference type="EMBL" id="OGN23770.1"/>
    </source>
</evidence>
<dbReference type="AlphaFoldDB" id="A0A1F8GFD4"/>
<feature type="signal peptide" evidence="1">
    <location>
        <begin position="1"/>
        <end position="21"/>
    </location>
</feature>
<feature type="domain" description="Peptidase S55" evidence="2">
    <location>
        <begin position="1"/>
        <end position="153"/>
    </location>
</feature>